<keyword evidence="6" id="KW-0472">Membrane</keyword>
<evidence type="ECO:0000256" key="5">
    <source>
        <dbReference type="ARBA" id="ARBA00022729"/>
    </source>
</evidence>
<evidence type="ECO:0000256" key="7">
    <source>
        <dbReference type="ARBA" id="ARBA00023237"/>
    </source>
</evidence>
<keyword evidence="4" id="KW-0812">Transmembrane</keyword>
<dbReference type="PANTHER" id="PTHR35093">
    <property type="entry name" value="OUTER MEMBRANE PROTEIN NMB0088-RELATED"/>
    <property type="match status" value="1"/>
</dbReference>
<keyword evidence="3" id="KW-1134">Transmembrane beta strand</keyword>
<dbReference type="SUPFAM" id="SSF56935">
    <property type="entry name" value="Porins"/>
    <property type="match status" value="1"/>
</dbReference>
<dbReference type="InterPro" id="IPR005017">
    <property type="entry name" value="OMPP1/FadL/TodX"/>
</dbReference>
<dbReference type="EMBL" id="PDWN01000008">
    <property type="protein sequence ID" value="KAF1694400.1"/>
    <property type="molecule type" value="Genomic_DNA"/>
</dbReference>
<keyword evidence="5" id="KW-0732">Signal</keyword>
<evidence type="ECO:0000256" key="2">
    <source>
        <dbReference type="ARBA" id="ARBA00008163"/>
    </source>
</evidence>
<organism evidence="9 10">
    <name type="scientific">Pseudoxanthomonas daejeonensis</name>
    <dbReference type="NCBI Taxonomy" id="266062"/>
    <lineage>
        <taxon>Bacteria</taxon>
        <taxon>Pseudomonadati</taxon>
        <taxon>Pseudomonadota</taxon>
        <taxon>Gammaproteobacteria</taxon>
        <taxon>Lysobacterales</taxon>
        <taxon>Lysobacteraceae</taxon>
        <taxon>Pseudoxanthomonas</taxon>
    </lineage>
</organism>
<keyword evidence="7" id="KW-0998">Cell outer membrane</keyword>
<evidence type="ECO:0000256" key="3">
    <source>
        <dbReference type="ARBA" id="ARBA00022452"/>
    </source>
</evidence>
<comment type="caution">
    <text evidence="9">The sequence shown here is derived from an EMBL/GenBank/DDBJ whole genome shotgun (WGS) entry which is preliminary data.</text>
</comment>
<evidence type="ECO:0000313" key="10">
    <source>
        <dbReference type="Proteomes" id="UP000788419"/>
    </source>
</evidence>
<evidence type="ECO:0008006" key="11">
    <source>
        <dbReference type="Google" id="ProtNLM"/>
    </source>
</evidence>
<dbReference type="Proteomes" id="UP000788419">
    <property type="component" value="Unassembled WGS sequence"/>
</dbReference>
<comment type="subcellular location">
    <subcellularLocation>
        <location evidence="1">Cell outer membrane</location>
        <topology evidence="1">Multi-pass membrane protein</topology>
    </subcellularLocation>
</comment>
<dbReference type="PANTHER" id="PTHR35093:SF3">
    <property type="entry name" value="LONG-CHAIN FATTY ACID TRANSPORT PROTEIN"/>
    <property type="match status" value="1"/>
</dbReference>
<evidence type="ECO:0000313" key="9">
    <source>
        <dbReference type="EMBL" id="KAF1694400.1"/>
    </source>
</evidence>
<reference evidence="9 10" key="1">
    <citation type="submission" date="2017-10" db="EMBL/GenBank/DDBJ databases">
        <title>Whole genome sequencing of members of genus Pseudoxanthomonas.</title>
        <authorList>
            <person name="Kumar S."/>
            <person name="Bansal K."/>
            <person name="Kaur A."/>
            <person name="Patil P."/>
            <person name="Sharma S."/>
            <person name="Patil P.B."/>
        </authorList>
    </citation>
    <scope>NUCLEOTIDE SEQUENCE [LARGE SCALE GENOMIC DNA]</scope>
    <source>
        <strain evidence="9 10">DSM 17801</strain>
    </source>
</reference>
<evidence type="ECO:0000256" key="6">
    <source>
        <dbReference type="ARBA" id="ARBA00023136"/>
    </source>
</evidence>
<dbReference type="Pfam" id="PF03349">
    <property type="entry name" value="Toluene_X"/>
    <property type="match status" value="1"/>
</dbReference>
<comment type="similarity">
    <text evidence="2">Belongs to the OmpP1/FadL family.</text>
</comment>
<protein>
    <recommendedName>
        <fullName evidence="11">Long-chain fatty acid transport protein</fullName>
    </recommendedName>
</protein>
<evidence type="ECO:0000256" key="1">
    <source>
        <dbReference type="ARBA" id="ARBA00004571"/>
    </source>
</evidence>
<sequence length="494" mass="52078">MSGGDSDGCGQPREGVACGRAGATQPPSSGEIRNMQVHSLTRISALALGIAGALACGQVHAAAFQLKENSVKAQGRAMAGAASAKGDASVVVNNPAMMSTFDRTTIQGDVTAIDLSFEFEGSGYAAAGTPLQQPLTGGDGGDAGGVSPVPAMSFILPLEGSFEYLTLGAMVSAPFGLKTEYDDGWKGRYHALNSDVKIIDLTLAMSLDLGDHFSAGLGAVIERSDVTLSNAIDFGTALCGNAATQALCFMPNPITGPFGPQKNDGSVEVHGTDTSLGFIAGLSWRPTDNVSIGYSYRSEVDHSLTGDADFTVPTNVATILASTGQYVDTGALAELTTPAVHTLSGTWYATEKFALMGEVSRTGWSSLREIRIQFDNPRQADSAEDYSWGDSWFYSVGGEYLLSDAFTLRAGIARDDSPVSYPHRTPRMPDQDRMWYSVGLTWAASENFSLDASYARIDLVDTPEVNILSSSRSRLTGSYDGGANLFGVSAQYRF</sequence>
<keyword evidence="10" id="KW-1185">Reference proteome</keyword>
<feature type="region of interest" description="Disordered" evidence="8">
    <location>
        <begin position="1"/>
        <end position="31"/>
    </location>
</feature>
<gene>
    <name evidence="9" type="ORF">CSC65_09480</name>
</gene>
<proteinExistence type="inferred from homology"/>
<evidence type="ECO:0000256" key="8">
    <source>
        <dbReference type="SAM" id="MobiDB-lite"/>
    </source>
</evidence>
<accession>A0ABQ6Z6Z3</accession>
<dbReference type="Gene3D" id="2.40.160.60">
    <property type="entry name" value="Outer membrane protein transport protein (OMPP1/FadL/TodX)"/>
    <property type="match status" value="1"/>
</dbReference>
<name>A0ABQ6Z6Z3_9GAMM</name>
<evidence type="ECO:0000256" key="4">
    <source>
        <dbReference type="ARBA" id="ARBA00022692"/>
    </source>
</evidence>